<keyword evidence="3" id="KW-1185">Reference proteome</keyword>
<sequence length="178" mass="20392">MFCVITGGPGAGKTTLIEALQKVNFICMPEVAREIIREQSATNGEGLPWKNRELYAALMLDGSLASYNAAPAGNSIVFFDRGIPDVMCYHRLINLPITAHLSDAVSRYRYNEKVFILPPWPEIYHTDSERKQDWQEAEYTFHLMKQVYEDCGYTPIEVPRQGVEERVEFVKKELRCEV</sequence>
<reference evidence="2 3" key="1">
    <citation type="submission" date="2023-07" db="EMBL/GenBank/DDBJ databases">
        <authorList>
            <person name="Lian W.-H."/>
        </authorList>
    </citation>
    <scope>NUCLEOTIDE SEQUENCE [LARGE SCALE GENOMIC DNA]</scope>
    <source>
        <strain evidence="2 3">SYSU DXS3180</strain>
    </source>
</reference>
<comment type="caution">
    <text evidence="2">The sequence shown here is derived from an EMBL/GenBank/DDBJ whole genome shotgun (WGS) entry which is preliminary data.</text>
</comment>
<dbReference type="Gene3D" id="3.40.50.300">
    <property type="entry name" value="P-loop containing nucleotide triphosphate hydrolases"/>
    <property type="match status" value="1"/>
</dbReference>
<accession>A0ABV3ZC53</accession>
<gene>
    <name evidence="2" type="ORF">QTN47_08200</name>
</gene>
<dbReference type="SUPFAM" id="SSF52540">
    <property type="entry name" value="P-loop containing nucleoside triphosphate hydrolases"/>
    <property type="match status" value="1"/>
</dbReference>
<dbReference type="InterPro" id="IPR038727">
    <property type="entry name" value="NadR/Ttd14_AAA_dom"/>
</dbReference>
<dbReference type="InterPro" id="IPR027417">
    <property type="entry name" value="P-loop_NTPase"/>
</dbReference>
<dbReference type="RefSeq" id="WP_369328873.1">
    <property type="nucleotide sequence ID" value="NZ_JAULBC010000002.1"/>
</dbReference>
<dbReference type="Pfam" id="PF13521">
    <property type="entry name" value="AAA_28"/>
    <property type="match status" value="1"/>
</dbReference>
<dbReference type="Proteomes" id="UP001560573">
    <property type="component" value="Unassembled WGS sequence"/>
</dbReference>
<organism evidence="2 3">
    <name type="scientific">Danxiaibacter flavus</name>
    <dbReference type="NCBI Taxonomy" id="3049108"/>
    <lineage>
        <taxon>Bacteria</taxon>
        <taxon>Pseudomonadati</taxon>
        <taxon>Bacteroidota</taxon>
        <taxon>Chitinophagia</taxon>
        <taxon>Chitinophagales</taxon>
        <taxon>Chitinophagaceae</taxon>
        <taxon>Danxiaibacter</taxon>
    </lineage>
</organism>
<evidence type="ECO:0000313" key="2">
    <source>
        <dbReference type="EMBL" id="MEX6687467.1"/>
    </source>
</evidence>
<dbReference type="EMBL" id="JAULBC010000002">
    <property type="protein sequence ID" value="MEX6687467.1"/>
    <property type="molecule type" value="Genomic_DNA"/>
</dbReference>
<proteinExistence type="predicted"/>
<feature type="domain" description="NadR/Ttd14 AAA" evidence="1">
    <location>
        <begin position="3"/>
        <end position="166"/>
    </location>
</feature>
<protein>
    <submittedName>
        <fullName evidence="2">AAA family ATPase</fullName>
    </submittedName>
</protein>
<evidence type="ECO:0000259" key="1">
    <source>
        <dbReference type="Pfam" id="PF13521"/>
    </source>
</evidence>
<name>A0ABV3ZC53_9BACT</name>
<evidence type="ECO:0000313" key="3">
    <source>
        <dbReference type="Proteomes" id="UP001560573"/>
    </source>
</evidence>